<dbReference type="GO" id="GO:0005634">
    <property type="term" value="C:nucleus"/>
    <property type="evidence" value="ECO:0007669"/>
    <property type="project" value="UniProtKB-SubCell"/>
</dbReference>
<feature type="domain" description="RSE1/DDB1/CPSF1 C-terminal" evidence="4">
    <location>
        <begin position="909"/>
        <end position="1227"/>
    </location>
</feature>
<dbReference type="Pfam" id="PF03178">
    <property type="entry name" value="CPSF_A"/>
    <property type="match status" value="1"/>
</dbReference>
<dbReference type="Pfam" id="PF23726">
    <property type="entry name" value="Beta-prop_RSE1_2nd"/>
    <property type="match status" value="1"/>
</dbReference>
<reference evidence="7 8" key="1">
    <citation type="submission" date="2016-07" db="EMBL/GenBank/DDBJ databases">
        <title>Draft genome of the white-rot fungus Obba rivulosa 3A-2.</title>
        <authorList>
            <consortium name="DOE Joint Genome Institute"/>
            <person name="Miettinen O."/>
            <person name="Riley R."/>
            <person name="Acob R."/>
            <person name="Barry K."/>
            <person name="Cullen D."/>
            <person name="De Vries R."/>
            <person name="Hainaut M."/>
            <person name="Hatakka A."/>
            <person name="Henrissat B."/>
            <person name="Hilden K."/>
            <person name="Kuo R."/>
            <person name="Labutti K."/>
            <person name="Lipzen A."/>
            <person name="Makela M.R."/>
            <person name="Sandor L."/>
            <person name="Spatafora J.W."/>
            <person name="Grigoriev I.V."/>
            <person name="Hibbett D.S."/>
        </authorList>
    </citation>
    <scope>NUCLEOTIDE SEQUENCE [LARGE SCALE GENOMIC DNA]</scope>
    <source>
        <strain evidence="7 8">3A-2</strain>
    </source>
</reference>
<feature type="domain" description="RSE1/DDB1/CPSF1 second beta-propeller" evidence="6">
    <location>
        <begin position="510"/>
        <end position="859"/>
    </location>
</feature>
<name>A0A8E2APG1_9APHY</name>
<evidence type="ECO:0000259" key="4">
    <source>
        <dbReference type="Pfam" id="PF03178"/>
    </source>
</evidence>
<dbReference type="AlphaFoldDB" id="A0A8E2APG1"/>
<evidence type="ECO:0000259" key="6">
    <source>
        <dbReference type="Pfam" id="PF23726"/>
    </source>
</evidence>
<dbReference type="EMBL" id="KV722452">
    <property type="protein sequence ID" value="OCH88473.1"/>
    <property type="molecule type" value="Genomic_DNA"/>
</dbReference>
<evidence type="ECO:0000256" key="3">
    <source>
        <dbReference type="SAM" id="MobiDB-lite"/>
    </source>
</evidence>
<dbReference type="InterPro" id="IPR015943">
    <property type="entry name" value="WD40/YVTN_repeat-like_dom_sf"/>
</dbReference>
<accession>A0A8E2APG1</accession>
<dbReference type="InterPro" id="IPR004871">
    <property type="entry name" value="RSE1/DDB1/CPSF1_C"/>
</dbReference>
<evidence type="ECO:0000259" key="5">
    <source>
        <dbReference type="Pfam" id="PF10433"/>
    </source>
</evidence>
<protein>
    <recommendedName>
        <fullName evidence="9">DNA damage-binding protein 1</fullName>
    </recommendedName>
</protein>
<evidence type="ECO:0008006" key="9">
    <source>
        <dbReference type="Google" id="ProtNLM"/>
    </source>
</evidence>
<evidence type="ECO:0000256" key="2">
    <source>
        <dbReference type="ARBA" id="ARBA00023242"/>
    </source>
</evidence>
<dbReference type="InterPro" id="IPR018846">
    <property type="entry name" value="Beta-prop_RSE1/DDB1/CPSF1_1st"/>
</dbReference>
<dbReference type="Gene3D" id="1.10.150.910">
    <property type="match status" value="1"/>
</dbReference>
<keyword evidence="2" id="KW-0539">Nucleus</keyword>
<dbReference type="OrthoDB" id="433457at2759"/>
<comment type="subcellular location">
    <subcellularLocation>
        <location evidence="1">Nucleus</location>
    </subcellularLocation>
</comment>
<dbReference type="Gene3D" id="2.130.10.10">
    <property type="entry name" value="YVTN repeat-like/Quinoprotein amine dehydrogenase"/>
    <property type="match status" value="3"/>
</dbReference>
<proteinExistence type="predicted"/>
<dbReference type="Proteomes" id="UP000250043">
    <property type="component" value="Unassembled WGS sequence"/>
</dbReference>
<dbReference type="PANTHER" id="PTHR10644">
    <property type="entry name" value="DNA REPAIR/RNA PROCESSING CPSF FAMILY"/>
    <property type="match status" value="1"/>
</dbReference>
<dbReference type="GO" id="GO:0003676">
    <property type="term" value="F:nucleic acid binding"/>
    <property type="evidence" value="ECO:0007669"/>
    <property type="project" value="InterPro"/>
</dbReference>
<dbReference type="InterPro" id="IPR058543">
    <property type="entry name" value="Beta-prop_RSE1/DDB1/CPSF1_2nd"/>
</dbReference>
<dbReference type="InterPro" id="IPR036322">
    <property type="entry name" value="WD40_repeat_dom_sf"/>
</dbReference>
<evidence type="ECO:0000313" key="8">
    <source>
        <dbReference type="Proteomes" id="UP000250043"/>
    </source>
</evidence>
<evidence type="ECO:0000256" key="1">
    <source>
        <dbReference type="ARBA" id="ARBA00004123"/>
    </source>
</evidence>
<organism evidence="7 8">
    <name type="scientific">Obba rivulosa</name>
    <dbReference type="NCBI Taxonomy" id="1052685"/>
    <lineage>
        <taxon>Eukaryota</taxon>
        <taxon>Fungi</taxon>
        <taxon>Dikarya</taxon>
        <taxon>Basidiomycota</taxon>
        <taxon>Agaricomycotina</taxon>
        <taxon>Agaricomycetes</taxon>
        <taxon>Polyporales</taxon>
        <taxon>Gelatoporiaceae</taxon>
        <taxon>Obba</taxon>
    </lineage>
</organism>
<feature type="compositionally biased region" description="Basic and acidic residues" evidence="3">
    <location>
        <begin position="291"/>
        <end position="301"/>
    </location>
</feature>
<sequence length="1263" mass="137150">MRIVTTFHPPSSVSSSVRCRLTSSPTEYLVVAKTNRLEVSSLQPEGLRPESTLDIWGRVLSLRAIPVDDTERCNVVVLTDHPDAKLILLSGVADAARVNLVSQGHVSLQDRGGRYAEFVTDVFVHPAGEVAVVSCYAGKLKVVQFKHDSIDTHFDVSVPEMNILALSFLHTDAETYTLAILHYDSQRRIQLLSRDLDLENYELSPAPSVLLLGTPLSSATFPPMETSPLLVPVPPTASADDEDGHLGGILVLGGRKLLFFEHTSEDRQEVKRDKRRRLAKRLSSSTPSEVTKAKEKEKEREARKVKPKFSVKWPWSEVTAWCPLDEDGRKYLLGDTYGRLALLAFDASGLILLPLGETSPPTTLSYLDSQVVYAGSHTGDSQLLRIHPSPIGDHSSNTLPIPSGITTISPAFLSPSKGKGRADDEDDIDDVEMTDVRDGRDGRVVATKGTFIEVLDTFQNIAPIIDAVLADLDDSGQPQIITCSGGRNAGALKVVRTGADFHELANVKGIMNVTALWPVRSRFEDSVDSHLIASTTHETFVFRFDSADAITQLDTSADGFITSAPTLAVMNIPRRISTNNAGRITSSYVDSSLVVQVTPGKITLLEYDAALGLFSSVGDGWDPKSQGALGGGRHIVAADANASQIVVGLSGGRLCLLNLVDNARFQVQRSRDFADPVYGPLEISAISCAPFDRTKNFATYIAVAFWGMNKVQVLSLASKEATVTTVCEFSGLPSLPRSVLLQNFGTGRNKKEPDFRPHVLAGLIDGSVVSFSVVEDELKEKKVFSLGTAPVTLSRCVVDGKDAVFASGSRTSVLYWDKQRLASSPVMIKDMVIGTSLNTPYFRSSLILVTSTGLVIGTVRGVDKMQIRSIPLGLSNPRRIAYHPELKVFGVGCNYTPPLRPGEFQATTSTFKVFDGSSFSVIREYELQANEEVTAILALPGGTDGRSPCFCVGTVIFEAEEQEPSAGRLLLFALGSDGGGTSSKSDLRVVATHDTKGCVYQLASVSGMIAAAINSNVVLFTMGDSEKNYAQREVRDWNHNYFVTNLVAHGDRLIVGDAISSVSLLKVTGGRLECLSRDFGPLWPVAVGAMGDHQIIGANSDCNLFSFTLQQIDGRNILERDGSYHVDEIVNKFVPGGLTSADSTTGYTLRPRQLFFTSSGRIGVIIDVDDELSLPLTSLQWNMAKHIKGPGETYHTGWRAPANSRGRTDAESTAFGFLDGDFIEQFLTHPRPHELLEGEIEAERITLPQAQIQQVLEKLQSLH</sequence>
<feature type="domain" description="RSE1/DDB1/CPSF1 first beta-propeller" evidence="5">
    <location>
        <begin position="12"/>
        <end position="390"/>
    </location>
</feature>
<feature type="region of interest" description="Disordered" evidence="3">
    <location>
        <begin position="270"/>
        <end position="301"/>
    </location>
</feature>
<gene>
    <name evidence="7" type="ORF">OBBRIDRAFT_780096</name>
</gene>
<dbReference type="SUPFAM" id="SSF50978">
    <property type="entry name" value="WD40 repeat-like"/>
    <property type="match status" value="1"/>
</dbReference>
<keyword evidence="8" id="KW-1185">Reference proteome</keyword>
<dbReference type="Pfam" id="PF10433">
    <property type="entry name" value="Beta-prop_RSE1_1st"/>
    <property type="match status" value="1"/>
</dbReference>
<dbReference type="SUPFAM" id="SSF69322">
    <property type="entry name" value="Tricorn protease domain 2"/>
    <property type="match status" value="1"/>
</dbReference>
<evidence type="ECO:0000313" key="7">
    <source>
        <dbReference type="EMBL" id="OCH88473.1"/>
    </source>
</evidence>
<dbReference type="InterPro" id="IPR050358">
    <property type="entry name" value="RSE1/DDB1/CFT1"/>
</dbReference>